<keyword evidence="4 10" id="KW-0812">Transmembrane</keyword>
<evidence type="ECO:0000256" key="2">
    <source>
        <dbReference type="ARBA" id="ARBA00006829"/>
    </source>
</evidence>
<dbReference type="Gene3D" id="1.20.1250.20">
    <property type="entry name" value="MFS general substrate transporter like domains"/>
    <property type="match status" value="1"/>
</dbReference>
<evidence type="ECO:0000256" key="1">
    <source>
        <dbReference type="ARBA" id="ARBA00004141"/>
    </source>
</evidence>
<feature type="transmembrane region" description="Helical" evidence="10">
    <location>
        <begin position="443"/>
        <end position="466"/>
    </location>
</feature>
<dbReference type="InterPro" id="IPR050930">
    <property type="entry name" value="MFS_Vesicular_Transporter"/>
</dbReference>
<proteinExistence type="inferred from homology"/>
<dbReference type="Proteomes" id="UP000749559">
    <property type="component" value="Unassembled WGS sequence"/>
</dbReference>
<comment type="subcellular location">
    <subcellularLocation>
        <location evidence="1">Membrane</location>
        <topology evidence="1">Multi-pass membrane protein</topology>
    </subcellularLocation>
</comment>
<dbReference type="Pfam" id="PF07690">
    <property type="entry name" value="MFS_1"/>
    <property type="match status" value="1"/>
</dbReference>
<dbReference type="GO" id="GO:0030122">
    <property type="term" value="C:AP-2 adaptor complex"/>
    <property type="evidence" value="ECO:0007669"/>
    <property type="project" value="TreeGrafter"/>
</dbReference>
<comment type="similarity">
    <text evidence="2">Belongs to the major facilitator superfamily. Vesicular transporter family.</text>
</comment>
<sequence>MPVIPIINKDMNVVMEMIKDKIAEPKSQRKIVLVIVCIALLLDNMLYMVIVPIIPAFLRDINAFEKSSTEIEATSTPAPTSSSSAWNETYTSSWINFTSSPKKITPLVDYSAAEDTSVGILFASKAIVQLLVNPCSGAIIDRIGYDYPMVIGLTIIFFSTTIFAFAKSFLTLFVARGLQGVGSAFADTSGLAMIADRYTDKAERTKALGIALAFISFGCLFAPPFGGVLYQFAGKEVPFVLLAVLALLDGILLLVVMKPVRQQRKEMKQSGNLPKGTPIWRLFIDPYITIAAGALAMANVSLAFLEPTIAIWMKQTMDADEWQMGFIWLPAFFPHVLGVYLTVRLASKYPKYQWLMAAIGLALEGLSCLIVPFATNFGVLVIPLMTICFGIALVDTALLPTMAYLVDVRHVSVYGSIYAIADISYSLAYAFGPIVAGGIVSSIGFTALNIGICVSNVVFAPILIGLRHIYDYAPFKNEEDILIDGETPKPSYKTYMMNDEYGSGQKEINTQEPNHLAYKSSHTDDSEDSDEVIDTNLQTVNDNQPHDPWNAPQQPVRSPNNPFRPHENSNNDYQGFR</sequence>
<feature type="transmembrane region" description="Helical" evidence="10">
    <location>
        <begin position="278"/>
        <end position="305"/>
    </location>
</feature>
<evidence type="ECO:0000256" key="7">
    <source>
        <dbReference type="ARBA" id="ARBA00023136"/>
    </source>
</evidence>
<feature type="compositionally biased region" description="Polar residues" evidence="9">
    <location>
        <begin position="551"/>
        <end position="561"/>
    </location>
</feature>
<gene>
    <name evidence="11" type="ORF">OFUS_LOCUS19624</name>
</gene>
<dbReference type="InterPro" id="IPR036259">
    <property type="entry name" value="MFS_trans_sf"/>
</dbReference>
<dbReference type="PROSITE" id="PS50850">
    <property type="entry name" value="MFS"/>
    <property type="match status" value="1"/>
</dbReference>
<dbReference type="InterPro" id="IPR011701">
    <property type="entry name" value="MFS"/>
</dbReference>
<dbReference type="GO" id="GO:0043195">
    <property type="term" value="C:terminal bouton"/>
    <property type="evidence" value="ECO:0007669"/>
    <property type="project" value="TreeGrafter"/>
</dbReference>
<feature type="transmembrane region" description="Helical" evidence="10">
    <location>
        <begin position="31"/>
        <end position="58"/>
    </location>
</feature>
<dbReference type="OrthoDB" id="240216at2759"/>
<evidence type="ECO:0000256" key="3">
    <source>
        <dbReference type="ARBA" id="ARBA00022448"/>
    </source>
</evidence>
<evidence type="ECO:0000313" key="12">
    <source>
        <dbReference type="Proteomes" id="UP000749559"/>
    </source>
</evidence>
<dbReference type="GO" id="GO:0005277">
    <property type="term" value="F:acetylcholine transmembrane transporter activity"/>
    <property type="evidence" value="ECO:0007669"/>
    <property type="project" value="TreeGrafter"/>
</dbReference>
<name>A0A8J1U699_OWEFU</name>
<dbReference type="PANTHER" id="PTHR23506:SF13">
    <property type="entry name" value="VESICULAR ACETYLCHOLINE TRANSPORTER"/>
    <property type="match status" value="1"/>
</dbReference>
<evidence type="ECO:0000313" key="11">
    <source>
        <dbReference type="EMBL" id="CAH1795026.1"/>
    </source>
</evidence>
<dbReference type="GO" id="GO:0007268">
    <property type="term" value="P:chemical synaptic transmission"/>
    <property type="evidence" value="ECO:0007669"/>
    <property type="project" value="TreeGrafter"/>
</dbReference>
<dbReference type="CDD" id="cd17383">
    <property type="entry name" value="MFS_SLC18A3_VAChT"/>
    <property type="match status" value="1"/>
</dbReference>
<dbReference type="InterPro" id="IPR020846">
    <property type="entry name" value="MFS_dom"/>
</dbReference>
<keyword evidence="6 10" id="KW-1133">Transmembrane helix</keyword>
<feature type="region of interest" description="Disordered" evidence="9">
    <location>
        <begin position="539"/>
        <end position="577"/>
    </location>
</feature>
<feature type="transmembrane region" description="Helical" evidence="10">
    <location>
        <begin position="325"/>
        <end position="343"/>
    </location>
</feature>
<dbReference type="PANTHER" id="PTHR23506">
    <property type="entry name" value="GH10249P"/>
    <property type="match status" value="1"/>
</dbReference>
<protein>
    <submittedName>
        <fullName evidence="11">Uncharacterized protein</fullName>
    </submittedName>
</protein>
<feature type="transmembrane region" description="Helical" evidence="10">
    <location>
        <begin position="147"/>
        <end position="166"/>
    </location>
</feature>
<keyword evidence="7 10" id="KW-0472">Membrane</keyword>
<accession>A0A8J1U699</accession>
<dbReference type="GO" id="GO:0030121">
    <property type="term" value="C:AP-1 adaptor complex"/>
    <property type="evidence" value="ECO:0007669"/>
    <property type="project" value="TreeGrafter"/>
</dbReference>
<evidence type="ECO:0000256" key="6">
    <source>
        <dbReference type="ARBA" id="ARBA00022989"/>
    </source>
</evidence>
<feature type="transmembrane region" description="Helical" evidence="10">
    <location>
        <begin position="355"/>
        <end position="374"/>
    </location>
</feature>
<evidence type="ECO:0000256" key="10">
    <source>
        <dbReference type="SAM" id="Phobius"/>
    </source>
</evidence>
<dbReference type="AlphaFoldDB" id="A0A8J1U699"/>
<organism evidence="11 12">
    <name type="scientific">Owenia fusiformis</name>
    <name type="common">Polychaete worm</name>
    <dbReference type="NCBI Taxonomy" id="6347"/>
    <lineage>
        <taxon>Eukaryota</taxon>
        <taxon>Metazoa</taxon>
        <taxon>Spiralia</taxon>
        <taxon>Lophotrochozoa</taxon>
        <taxon>Annelida</taxon>
        <taxon>Polychaeta</taxon>
        <taxon>Sedentaria</taxon>
        <taxon>Canalipalpata</taxon>
        <taxon>Sabellida</taxon>
        <taxon>Oweniida</taxon>
        <taxon>Oweniidae</taxon>
        <taxon>Owenia</taxon>
    </lineage>
</organism>
<comment type="caution">
    <text evidence="11">The sequence shown here is derived from an EMBL/GenBank/DDBJ whole genome shotgun (WGS) entry which is preliminary data.</text>
</comment>
<evidence type="ECO:0000256" key="4">
    <source>
        <dbReference type="ARBA" id="ARBA00022692"/>
    </source>
</evidence>
<evidence type="ECO:0000256" key="5">
    <source>
        <dbReference type="ARBA" id="ARBA00022775"/>
    </source>
</evidence>
<dbReference type="EMBL" id="CAIIXF020000009">
    <property type="protein sequence ID" value="CAH1795026.1"/>
    <property type="molecule type" value="Genomic_DNA"/>
</dbReference>
<feature type="transmembrane region" description="Helical" evidence="10">
    <location>
        <begin position="411"/>
        <end position="431"/>
    </location>
</feature>
<keyword evidence="12" id="KW-1185">Reference proteome</keyword>
<keyword evidence="8" id="KW-0325">Glycoprotein</keyword>
<evidence type="ECO:0000256" key="8">
    <source>
        <dbReference type="ARBA" id="ARBA00023180"/>
    </source>
</evidence>
<reference evidence="11" key="1">
    <citation type="submission" date="2022-03" db="EMBL/GenBank/DDBJ databases">
        <authorList>
            <person name="Martin C."/>
        </authorList>
    </citation>
    <scope>NUCLEOTIDE SEQUENCE</scope>
</reference>
<feature type="transmembrane region" description="Helical" evidence="10">
    <location>
        <begin position="380"/>
        <end position="399"/>
    </location>
</feature>
<evidence type="ECO:0000256" key="9">
    <source>
        <dbReference type="SAM" id="MobiDB-lite"/>
    </source>
</evidence>
<keyword evidence="3" id="KW-0813">Transport</keyword>
<feature type="transmembrane region" description="Helical" evidence="10">
    <location>
        <begin position="239"/>
        <end position="257"/>
    </location>
</feature>
<keyword evidence="5" id="KW-0532">Neurotransmitter transport</keyword>
<feature type="transmembrane region" description="Helical" evidence="10">
    <location>
        <begin position="207"/>
        <end position="233"/>
    </location>
</feature>
<dbReference type="FunFam" id="1.20.1250.20:FF:000109">
    <property type="entry name" value="Putative vesicular acetylcholine transporter"/>
    <property type="match status" value="1"/>
</dbReference>
<dbReference type="SUPFAM" id="SSF103473">
    <property type="entry name" value="MFS general substrate transporter"/>
    <property type="match status" value="1"/>
</dbReference>